<evidence type="ECO:0000256" key="1">
    <source>
        <dbReference type="ARBA" id="ARBA00007441"/>
    </source>
</evidence>
<gene>
    <name evidence="4" type="ORF">NPX13_g3371</name>
</gene>
<dbReference type="GO" id="GO:0006520">
    <property type="term" value="P:amino acid metabolic process"/>
    <property type="evidence" value="ECO:0007669"/>
    <property type="project" value="TreeGrafter"/>
</dbReference>
<dbReference type="Proteomes" id="UP001148614">
    <property type="component" value="Unassembled WGS sequence"/>
</dbReference>
<proteinExistence type="inferred from homology"/>
<evidence type="ECO:0000256" key="2">
    <source>
        <dbReference type="ARBA" id="ARBA00022898"/>
    </source>
</evidence>
<organism evidence="4 5">
    <name type="scientific">Xylaria arbuscula</name>
    <dbReference type="NCBI Taxonomy" id="114810"/>
    <lineage>
        <taxon>Eukaryota</taxon>
        <taxon>Fungi</taxon>
        <taxon>Dikarya</taxon>
        <taxon>Ascomycota</taxon>
        <taxon>Pezizomycotina</taxon>
        <taxon>Sordariomycetes</taxon>
        <taxon>Xylariomycetidae</taxon>
        <taxon>Xylariales</taxon>
        <taxon>Xylariaceae</taxon>
        <taxon>Xylaria</taxon>
    </lineage>
</organism>
<name>A0A9W8NIC7_9PEZI</name>
<dbReference type="PRINTS" id="PR00753">
    <property type="entry name" value="ACCSYNTHASE"/>
</dbReference>
<sequence>MSMGIVSSRGAAIAERIPSFFDVLQNLWDPINKPNGVVNLGLAENALMQTEMQQFLNSKVRNYTPWADPHSLTYGDGFTGSDRLKSALCGFLNQQFSPCRPVIPSHLLVTSGASNAIECCAWSLCDPEDYVLIGRPYWTTFKTMFANRARVNVQEVEFGSTDPFSLEAVEHYEETYREARQSGKNIRAILLCNPHNPLGRCYSKKVLERYMKFCHHKQIHLISDEIYALSVHTEAFGEPFTSALSIETQSLIEPELVHVVWGMSKDFGATGLRIGCLVNQSNELFLKASTSISLFNFPSSLADNAVAAMFADRGFTDNFITVYRKRLHDSYEHMMKTLESHGIPCQKSNATLFIWANLRAAIKDDSIKDDDILRRCREEGVYITSGEGYRSEYSGWFRIVFAHPKQTLDEGLRRIIRTLETL</sequence>
<dbReference type="InterPro" id="IPR015422">
    <property type="entry name" value="PyrdxlP-dep_Trfase_small"/>
</dbReference>
<dbReference type="InterPro" id="IPR015424">
    <property type="entry name" value="PyrdxlP-dep_Trfase"/>
</dbReference>
<evidence type="ECO:0000259" key="3">
    <source>
        <dbReference type="Pfam" id="PF00155"/>
    </source>
</evidence>
<keyword evidence="5" id="KW-1185">Reference proteome</keyword>
<feature type="domain" description="Aminotransferase class I/classII large" evidence="3">
    <location>
        <begin position="72"/>
        <end position="415"/>
    </location>
</feature>
<dbReference type="SUPFAM" id="SSF53383">
    <property type="entry name" value="PLP-dependent transferases"/>
    <property type="match status" value="1"/>
</dbReference>
<dbReference type="CDD" id="cd00609">
    <property type="entry name" value="AAT_like"/>
    <property type="match status" value="1"/>
</dbReference>
<dbReference type="InterPro" id="IPR050478">
    <property type="entry name" value="Ethylene_sulfur-biosynth"/>
</dbReference>
<dbReference type="InterPro" id="IPR004839">
    <property type="entry name" value="Aminotransferase_I/II_large"/>
</dbReference>
<comment type="similarity">
    <text evidence="1">Belongs to the class-I pyridoxal-phosphate-dependent aminotransferase family.</text>
</comment>
<dbReference type="Pfam" id="PF00155">
    <property type="entry name" value="Aminotran_1_2"/>
    <property type="match status" value="1"/>
</dbReference>
<dbReference type="InterPro" id="IPR004838">
    <property type="entry name" value="NHTrfase_class1_PyrdxlP-BS"/>
</dbReference>
<reference evidence="4" key="1">
    <citation type="submission" date="2022-07" db="EMBL/GenBank/DDBJ databases">
        <title>Genome Sequence of Xylaria arbuscula.</title>
        <authorList>
            <person name="Buettner E."/>
        </authorList>
    </citation>
    <scope>NUCLEOTIDE SEQUENCE</scope>
    <source>
        <strain evidence="4">VT107</strain>
    </source>
</reference>
<dbReference type="EMBL" id="JANPWZ010000414">
    <property type="protein sequence ID" value="KAJ3577190.1"/>
    <property type="molecule type" value="Genomic_DNA"/>
</dbReference>
<keyword evidence="2" id="KW-0663">Pyridoxal phosphate</keyword>
<dbReference type="AlphaFoldDB" id="A0A9W8NIC7"/>
<dbReference type="InterPro" id="IPR015421">
    <property type="entry name" value="PyrdxlP-dep_Trfase_major"/>
</dbReference>
<evidence type="ECO:0000313" key="4">
    <source>
        <dbReference type="EMBL" id="KAJ3577190.1"/>
    </source>
</evidence>
<protein>
    <recommendedName>
        <fullName evidence="3">Aminotransferase class I/classII large domain-containing protein</fullName>
    </recommendedName>
</protein>
<comment type="caution">
    <text evidence="4">The sequence shown here is derived from an EMBL/GenBank/DDBJ whole genome shotgun (WGS) entry which is preliminary data.</text>
</comment>
<dbReference type="GO" id="GO:0030170">
    <property type="term" value="F:pyridoxal phosphate binding"/>
    <property type="evidence" value="ECO:0007669"/>
    <property type="project" value="InterPro"/>
</dbReference>
<dbReference type="VEuPathDB" id="FungiDB:F4678DRAFT_431410"/>
<dbReference type="GO" id="GO:0008483">
    <property type="term" value="F:transaminase activity"/>
    <property type="evidence" value="ECO:0007669"/>
    <property type="project" value="TreeGrafter"/>
</dbReference>
<dbReference type="Gene3D" id="3.90.1150.10">
    <property type="entry name" value="Aspartate Aminotransferase, domain 1"/>
    <property type="match status" value="1"/>
</dbReference>
<dbReference type="PANTHER" id="PTHR43795:SF63">
    <property type="entry name" value="PUTATIVE (AFU_ORTHOLOGUE AFUA_4G00630)-RELATED"/>
    <property type="match status" value="1"/>
</dbReference>
<dbReference type="Gene3D" id="3.40.640.10">
    <property type="entry name" value="Type I PLP-dependent aspartate aminotransferase-like (Major domain)"/>
    <property type="match status" value="1"/>
</dbReference>
<dbReference type="PROSITE" id="PS00105">
    <property type="entry name" value="AA_TRANSFER_CLASS_1"/>
    <property type="match status" value="1"/>
</dbReference>
<evidence type="ECO:0000313" key="5">
    <source>
        <dbReference type="Proteomes" id="UP001148614"/>
    </source>
</evidence>
<accession>A0A9W8NIC7</accession>
<dbReference type="PANTHER" id="PTHR43795">
    <property type="entry name" value="BIFUNCTIONAL ASPARTATE AMINOTRANSFERASE AND GLUTAMATE/ASPARTATE-PREPHENATE AMINOTRANSFERASE-RELATED"/>
    <property type="match status" value="1"/>
</dbReference>